<dbReference type="InterPro" id="IPR013149">
    <property type="entry name" value="ADH-like_C"/>
</dbReference>
<reference evidence="9" key="1">
    <citation type="journal article" date="2019" name="Int. J. Syst. Evol. Microbiol.">
        <title>The Global Catalogue of Microorganisms (GCM) 10K type strain sequencing project: providing services to taxonomists for standard genome sequencing and annotation.</title>
        <authorList>
            <consortium name="The Broad Institute Genomics Platform"/>
            <consortium name="The Broad Institute Genome Sequencing Center for Infectious Disease"/>
            <person name="Wu L."/>
            <person name="Ma J."/>
        </authorList>
    </citation>
    <scope>NUCLEOTIDE SEQUENCE [LARGE SCALE GENOMIC DNA]</scope>
    <source>
        <strain evidence="9">JCM 16540</strain>
    </source>
</reference>
<dbReference type="InterPro" id="IPR011032">
    <property type="entry name" value="GroES-like_sf"/>
</dbReference>
<proteinExistence type="inferred from homology"/>
<evidence type="ECO:0000259" key="6">
    <source>
        <dbReference type="Pfam" id="PF00107"/>
    </source>
</evidence>
<comment type="cofactor">
    <cofactor evidence="1 5">
        <name>Zn(2+)</name>
        <dbReference type="ChEBI" id="CHEBI:29105"/>
    </cofactor>
</comment>
<evidence type="ECO:0000256" key="4">
    <source>
        <dbReference type="ARBA" id="ARBA00023002"/>
    </source>
</evidence>
<accession>A0ABP6XMU0</accession>
<evidence type="ECO:0000313" key="9">
    <source>
        <dbReference type="Proteomes" id="UP001500767"/>
    </source>
</evidence>
<dbReference type="InterPro" id="IPR013154">
    <property type="entry name" value="ADH-like_N"/>
</dbReference>
<dbReference type="InterPro" id="IPR036291">
    <property type="entry name" value="NAD(P)-bd_dom_sf"/>
</dbReference>
<dbReference type="RefSeq" id="WP_204913126.1">
    <property type="nucleotide sequence ID" value="NZ_BAAAYR010000004.1"/>
</dbReference>
<dbReference type="Pfam" id="PF08240">
    <property type="entry name" value="ADH_N"/>
    <property type="match status" value="1"/>
</dbReference>
<dbReference type="SUPFAM" id="SSF51735">
    <property type="entry name" value="NAD(P)-binding Rossmann-fold domains"/>
    <property type="match status" value="1"/>
</dbReference>
<evidence type="ECO:0000256" key="1">
    <source>
        <dbReference type="ARBA" id="ARBA00001947"/>
    </source>
</evidence>
<comment type="similarity">
    <text evidence="5">Belongs to the zinc-containing alcohol dehydrogenase family.</text>
</comment>
<dbReference type="EMBL" id="BAAAYR010000004">
    <property type="protein sequence ID" value="GAA3568913.1"/>
    <property type="molecule type" value="Genomic_DNA"/>
</dbReference>
<evidence type="ECO:0000313" key="8">
    <source>
        <dbReference type="EMBL" id="GAA3568913.1"/>
    </source>
</evidence>
<feature type="domain" description="Alcohol dehydrogenase-like N-terminal" evidence="7">
    <location>
        <begin position="25"/>
        <end position="132"/>
    </location>
</feature>
<keyword evidence="4" id="KW-0560">Oxidoreductase</keyword>
<dbReference type="PROSITE" id="PS00059">
    <property type="entry name" value="ADH_ZINC"/>
    <property type="match status" value="1"/>
</dbReference>
<dbReference type="Gene3D" id="3.40.50.720">
    <property type="entry name" value="NAD(P)-binding Rossmann-like Domain"/>
    <property type="match status" value="1"/>
</dbReference>
<dbReference type="SUPFAM" id="SSF50129">
    <property type="entry name" value="GroES-like"/>
    <property type="match status" value="1"/>
</dbReference>
<dbReference type="InterPro" id="IPR029752">
    <property type="entry name" value="D-isomer_DH_CS1"/>
</dbReference>
<protein>
    <submittedName>
        <fullName evidence="8">Zinc-dependent alcohol dehydrogenase family protein</fullName>
    </submittedName>
</protein>
<dbReference type="Proteomes" id="UP001500767">
    <property type="component" value="Unassembled WGS sequence"/>
</dbReference>
<dbReference type="PANTHER" id="PTHR42813">
    <property type="entry name" value="ZINC-TYPE ALCOHOL DEHYDROGENASE-LIKE"/>
    <property type="match status" value="1"/>
</dbReference>
<gene>
    <name evidence="8" type="ORF">GCM10022197_26460</name>
</gene>
<organism evidence="8 9">
    <name type="scientific">Microlunatus spumicola</name>
    <dbReference type="NCBI Taxonomy" id="81499"/>
    <lineage>
        <taxon>Bacteria</taxon>
        <taxon>Bacillati</taxon>
        <taxon>Actinomycetota</taxon>
        <taxon>Actinomycetes</taxon>
        <taxon>Propionibacteriales</taxon>
        <taxon>Propionibacteriaceae</taxon>
        <taxon>Microlunatus</taxon>
    </lineage>
</organism>
<evidence type="ECO:0000256" key="3">
    <source>
        <dbReference type="ARBA" id="ARBA00022833"/>
    </source>
</evidence>
<dbReference type="PANTHER" id="PTHR42813:SF2">
    <property type="entry name" value="DEHYDROGENASE, ZINC-CONTAINING, PUTATIVE (AFU_ORTHOLOGUE AFUA_2G02810)-RELATED"/>
    <property type="match status" value="1"/>
</dbReference>
<keyword evidence="3 5" id="KW-0862">Zinc</keyword>
<dbReference type="CDD" id="cd08287">
    <property type="entry name" value="FDH_like_ADH3"/>
    <property type="match status" value="1"/>
</dbReference>
<comment type="caution">
    <text evidence="8">The sequence shown here is derived from an EMBL/GenBank/DDBJ whole genome shotgun (WGS) entry which is preliminary data.</text>
</comment>
<keyword evidence="2 5" id="KW-0479">Metal-binding</keyword>
<keyword evidence="9" id="KW-1185">Reference proteome</keyword>
<evidence type="ECO:0000259" key="7">
    <source>
        <dbReference type="Pfam" id="PF08240"/>
    </source>
</evidence>
<dbReference type="InterPro" id="IPR002328">
    <property type="entry name" value="ADH_Zn_CS"/>
</dbReference>
<name>A0ABP6XMU0_9ACTN</name>
<dbReference type="Gene3D" id="3.90.180.10">
    <property type="entry name" value="Medium-chain alcohol dehydrogenases, catalytic domain"/>
    <property type="match status" value="1"/>
</dbReference>
<sequence length="349" mass="36669">MLATLIHGPRDVRSTEVDDPRVEKPTDAVVRVVASCICGSDLWPYRGVQQTKKTHPIGHEFVGVVESVGDEVTTVRPGQFVIAPFIVSDGTCVNCRNGVQTSCLHGASWGSEDEDGLPVSGGQSALVRVPWADGTLVGTDEMPPEDLIPSLLTLSDVMGTGHHAALSAGVGPGKTVAVVGDGAVGLCAVLAAKRLGAERVVLFSRHPDRQALGREFGADTVLEERGDAGVEAVNALFDGVGPDCVLECVGTYESMDQALRSVRPGGFVGYVGVPSGGAELPIRLMFNDNVNVAGGVAPVRSYIAELLPDVLSRTIDPGRVFDLTLPLAEVADGYRAMDERRAIKVLLQP</sequence>
<dbReference type="PROSITE" id="PS00065">
    <property type="entry name" value="D_2_HYDROXYACID_DH_1"/>
    <property type="match status" value="1"/>
</dbReference>
<dbReference type="Pfam" id="PF00107">
    <property type="entry name" value="ADH_zinc_N"/>
    <property type="match status" value="1"/>
</dbReference>
<evidence type="ECO:0000256" key="2">
    <source>
        <dbReference type="ARBA" id="ARBA00022723"/>
    </source>
</evidence>
<feature type="domain" description="Alcohol dehydrogenase-like C-terminal" evidence="6">
    <location>
        <begin position="183"/>
        <end position="302"/>
    </location>
</feature>
<evidence type="ECO:0000256" key="5">
    <source>
        <dbReference type="RuleBase" id="RU361277"/>
    </source>
</evidence>